<dbReference type="GO" id="GO:0005856">
    <property type="term" value="C:cytoskeleton"/>
    <property type="evidence" value="ECO:0007669"/>
    <property type="project" value="TreeGrafter"/>
</dbReference>
<proteinExistence type="predicted"/>
<protein>
    <submittedName>
        <fullName evidence="3">Uncharacterized protein</fullName>
    </submittedName>
</protein>
<feature type="region of interest" description="Disordered" evidence="1">
    <location>
        <begin position="198"/>
        <end position="219"/>
    </location>
</feature>
<sequence>MVNENTKPRVVIAQMITSPGPAYPLPTLIGEKAHDPRSVHYKNPAFSFGVRHGKFKDSHGPGPCHFPNPKVHRDGQEGTPFYSLYSRQKDIRGFRTPGPGAHTVDNAVCATHPQYPAFSFGSRLRHLKADKTPAANCYSLPNPAVQSAKFQAPSYSLKGRFNLDRYITAISKTPGPGKYSSTDPDIYKKKAPLFSLTSRNFLPGNRDQKPGPGAHMPNKTCTHHLNPEYSFGIRHTEYMTPLIVDLPSIECGSCD</sequence>
<dbReference type="AlphaFoldDB" id="A0A0B7AUF4"/>
<evidence type="ECO:0000256" key="1">
    <source>
        <dbReference type="SAM" id="MobiDB-lite"/>
    </source>
</evidence>
<gene>
    <name evidence="3" type="primary">ORF144019</name>
    <name evidence="2" type="synonym">ORF144013</name>
</gene>
<name>A0A0B7AUF4_9EUPU</name>
<evidence type="ECO:0000313" key="2">
    <source>
        <dbReference type="EMBL" id="CEK84693.1"/>
    </source>
</evidence>
<reference evidence="3" key="1">
    <citation type="submission" date="2014-12" db="EMBL/GenBank/DDBJ databases">
        <title>Insight into the proteome of Arion vulgaris.</title>
        <authorList>
            <person name="Aradska J."/>
            <person name="Bulat T."/>
            <person name="Smidak R."/>
            <person name="Sarate P."/>
            <person name="Gangsoo J."/>
            <person name="Sialana F."/>
            <person name="Bilban M."/>
            <person name="Lubec G."/>
        </authorList>
    </citation>
    <scope>NUCLEOTIDE SEQUENCE</scope>
    <source>
        <tissue evidence="3">Skin</tissue>
    </source>
</reference>
<dbReference type="EMBL" id="HACG01037829">
    <property type="protein sequence ID" value="CEK84694.1"/>
    <property type="molecule type" value="Transcribed_RNA"/>
</dbReference>
<accession>A0A0B7AUF4</accession>
<dbReference type="Pfam" id="PF07004">
    <property type="entry name" value="SHIPPO-rpt"/>
    <property type="match status" value="4"/>
</dbReference>
<organism evidence="3">
    <name type="scientific">Arion vulgaris</name>
    <dbReference type="NCBI Taxonomy" id="1028688"/>
    <lineage>
        <taxon>Eukaryota</taxon>
        <taxon>Metazoa</taxon>
        <taxon>Spiralia</taxon>
        <taxon>Lophotrochozoa</taxon>
        <taxon>Mollusca</taxon>
        <taxon>Gastropoda</taxon>
        <taxon>Heterobranchia</taxon>
        <taxon>Euthyneura</taxon>
        <taxon>Panpulmonata</taxon>
        <taxon>Eupulmonata</taxon>
        <taxon>Stylommatophora</taxon>
        <taxon>Helicina</taxon>
        <taxon>Arionoidea</taxon>
        <taxon>Arionidae</taxon>
        <taxon>Arion</taxon>
    </lineage>
</organism>
<dbReference type="InterPro" id="IPR051291">
    <property type="entry name" value="CIMAP"/>
</dbReference>
<dbReference type="InterPro" id="IPR010736">
    <property type="entry name" value="SHIPPO-rpt"/>
</dbReference>
<dbReference type="PANTHER" id="PTHR21580:SF28">
    <property type="entry name" value="BOREALIN N-TERMINAL DOMAIN-CONTAINING PROTEIN-RELATED"/>
    <property type="match status" value="1"/>
</dbReference>
<evidence type="ECO:0000313" key="3">
    <source>
        <dbReference type="EMBL" id="CEK84694.1"/>
    </source>
</evidence>
<dbReference type="PANTHER" id="PTHR21580">
    <property type="entry name" value="SHIPPO-1-RELATED"/>
    <property type="match status" value="1"/>
</dbReference>
<dbReference type="EMBL" id="HACG01037828">
    <property type="protein sequence ID" value="CEK84693.1"/>
    <property type="molecule type" value="Transcribed_RNA"/>
</dbReference>